<evidence type="ECO:0000313" key="4">
    <source>
        <dbReference type="Proteomes" id="UP001174909"/>
    </source>
</evidence>
<feature type="compositionally biased region" description="Low complexity" evidence="2">
    <location>
        <begin position="9"/>
        <end position="18"/>
    </location>
</feature>
<dbReference type="Proteomes" id="UP001174909">
    <property type="component" value="Unassembled WGS sequence"/>
</dbReference>
<comment type="caution">
    <text evidence="3">The sequence shown here is derived from an EMBL/GenBank/DDBJ whole genome shotgun (WGS) entry which is preliminary data.</text>
</comment>
<dbReference type="PANTHER" id="PTHR21694:SF18">
    <property type="entry name" value="COILED-COIL DOMAIN-CONTAINING PROTEIN 63"/>
    <property type="match status" value="1"/>
</dbReference>
<evidence type="ECO:0000256" key="2">
    <source>
        <dbReference type="SAM" id="MobiDB-lite"/>
    </source>
</evidence>
<keyword evidence="4" id="KW-1185">Reference proteome</keyword>
<sequence>MLRVQPRPSSSESASELDAAAREDLARLQRGYRVKEKERKTEGDQSQYTLRKQQSMIESLQAENADLKKNLSLAGSRQNELKSQLVREKFDELLSHQRQYKESVAEEEKATEILDQKIRDLERDIAQQRKHMGGFVTMTPFKQISILDNNNRIRSGLKTCKKFALLTEHNLIIHTTCVFSEKNEHNIN</sequence>
<dbReference type="AlphaFoldDB" id="A0AA35R8B6"/>
<feature type="coiled-coil region" evidence="1">
    <location>
        <begin position="104"/>
        <end position="131"/>
    </location>
</feature>
<organism evidence="3 4">
    <name type="scientific">Geodia barretti</name>
    <name type="common">Barrett's horny sponge</name>
    <dbReference type="NCBI Taxonomy" id="519541"/>
    <lineage>
        <taxon>Eukaryota</taxon>
        <taxon>Metazoa</taxon>
        <taxon>Porifera</taxon>
        <taxon>Demospongiae</taxon>
        <taxon>Heteroscleromorpha</taxon>
        <taxon>Tetractinellida</taxon>
        <taxon>Astrophorina</taxon>
        <taxon>Geodiidae</taxon>
        <taxon>Geodia</taxon>
    </lineage>
</organism>
<evidence type="ECO:0000313" key="3">
    <source>
        <dbReference type="EMBL" id="CAI8006650.1"/>
    </source>
</evidence>
<proteinExistence type="predicted"/>
<keyword evidence="1" id="KW-0175">Coiled coil</keyword>
<accession>A0AA35R8B6</accession>
<feature type="coiled-coil region" evidence="1">
    <location>
        <begin position="50"/>
        <end position="77"/>
    </location>
</feature>
<protein>
    <submittedName>
        <fullName evidence="3">Uncharacterized protein</fullName>
    </submittedName>
</protein>
<dbReference type="PANTHER" id="PTHR21694">
    <property type="entry name" value="COILED-COIL DOMAIN-CONTAINING PROTEIN 63"/>
    <property type="match status" value="1"/>
</dbReference>
<gene>
    <name evidence="3" type="ORF">GBAR_LOCUS4840</name>
</gene>
<feature type="region of interest" description="Disordered" evidence="2">
    <location>
        <begin position="28"/>
        <end position="50"/>
    </location>
</feature>
<feature type="compositionally biased region" description="Basic and acidic residues" evidence="2">
    <location>
        <begin position="28"/>
        <end position="43"/>
    </location>
</feature>
<dbReference type="EMBL" id="CASHTH010000705">
    <property type="protein sequence ID" value="CAI8006650.1"/>
    <property type="molecule type" value="Genomic_DNA"/>
</dbReference>
<reference evidence="3" key="1">
    <citation type="submission" date="2023-03" db="EMBL/GenBank/DDBJ databases">
        <authorList>
            <person name="Steffen K."/>
            <person name="Cardenas P."/>
        </authorList>
    </citation>
    <scope>NUCLEOTIDE SEQUENCE</scope>
</reference>
<feature type="region of interest" description="Disordered" evidence="2">
    <location>
        <begin position="1"/>
        <end position="20"/>
    </location>
</feature>
<dbReference type="InterPro" id="IPR051876">
    <property type="entry name" value="ODA-DC/CCD"/>
</dbReference>
<name>A0AA35R8B6_GEOBA</name>
<evidence type="ECO:0000256" key="1">
    <source>
        <dbReference type="SAM" id="Coils"/>
    </source>
</evidence>